<dbReference type="RefSeq" id="XP_013782748.1">
    <property type="nucleotide sequence ID" value="XM_013927294.2"/>
</dbReference>
<keyword evidence="5" id="KW-1185">Reference proteome</keyword>
<dbReference type="SMART" id="SM00479">
    <property type="entry name" value="EXOIII"/>
    <property type="match status" value="1"/>
</dbReference>
<keyword evidence="2" id="KW-0378">Hydrolase</keyword>
<dbReference type="Proteomes" id="UP000694941">
    <property type="component" value="Unplaced"/>
</dbReference>
<dbReference type="PANTHER" id="PTHR12801:SF82">
    <property type="entry name" value="RNA EXONUCLEASE 5"/>
    <property type="match status" value="1"/>
</dbReference>
<keyword evidence="3" id="KW-0269">Exonuclease</keyword>
<dbReference type="PANTHER" id="PTHR12801">
    <property type="entry name" value="RNA EXONUCLEASE REXO1 / RECO3 FAMILY MEMBER-RELATED"/>
    <property type="match status" value="1"/>
</dbReference>
<organism evidence="5 6">
    <name type="scientific">Limulus polyphemus</name>
    <name type="common">Atlantic horseshoe crab</name>
    <dbReference type="NCBI Taxonomy" id="6850"/>
    <lineage>
        <taxon>Eukaryota</taxon>
        <taxon>Metazoa</taxon>
        <taxon>Ecdysozoa</taxon>
        <taxon>Arthropoda</taxon>
        <taxon>Chelicerata</taxon>
        <taxon>Merostomata</taxon>
        <taxon>Xiphosura</taxon>
        <taxon>Limulidae</taxon>
        <taxon>Limulus</taxon>
    </lineage>
</organism>
<accession>A0ABM1BIM5</accession>
<keyword evidence="1" id="KW-0540">Nuclease</keyword>
<evidence type="ECO:0000313" key="5">
    <source>
        <dbReference type="Proteomes" id="UP000694941"/>
    </source>
</evidence>
<protein>
    <submittedName>
        <fullName evidence="6">Uncharacterized exonuclease C637.09-like</fullName>
    </submittedName>
</protein>
<name>A0ABM1BIM5_LIMPO</name>
<sequence length="702" mass="79515">MLSLKKQKRIESKKRKIKAFLEIAKANEDDKEARQKAKKAKLSCLGLRQRAGKPIVGLESEDSDSDIESSDVDDTGKSLVLKNVEGDKTQQSLDFNSEHDLQFLNVNATKKKLLDDSFKGIKIKSHVKMKQNSITISHVSKNSNNQFSELQNLRAKLRDQKKRKMYRPLFYLTDTGFDAQLKSEINANGEYSFLKPSHKLFAQDIQHLLLVSLMGRETSYNTRWCRLLRWQKTSHVVVLVVDNVSVDDFCNNVNCFPRMCNLFKHAVEFLSPKLYGMNLIEELSQVPLSVGGREKMLKKFGNITSLMSSGYVHKALSAIFPITLLEKTNEEPEKNKTSGECCSRIELLLSPIQLIMENFPLPMVDKDEPSDYCFTKKEYLEVSPHSPLFALDCEMCMTTEKKLELTRVSIVNEHLKVVYNSLVKPHNKITNYLTKYSGITKPMLDSVTTRLEDVQKDIQDLLPPDAILCGHSLNCDLQALKMIHPYVIDTSVIYNISGKRFIKPSLKMLSYMFIGEKIQMGDEGHSPVEDSSATMKLVLLKLKNDLHFGDVVLGGTIPIRNNLIEEKAPSHINHTGLVTSLFRHAKERGKSVCVIGETKAIEQYPIVVLDTNVRTIKVAKVKKVSKKMKEEAINHYLTLGHFDLQSGWQNAGFTDILKKIDKYVFKVHKACADRALFIVMLSGCAKTEGNGVCFVTIKDTNQ</sequence>
<gene>
    <name evidence="6" type="primary">LOC106466983</name>
</gene>
<evidence type="ECO:0000259" key="4">
    <source>
        <dbReference type="SMART" id="SM00479"/>
    </source>
</evidence>
<dbReference type="Gene3D" id="3.30.420.10">
    <property type="entry name" value="Ribonuclease H-like superfamily/Ribonuclease H"/>
    <property type="match status" value="1"/>
</dbReference>
<dbReference type="Pfam" id="PF00929">
    <property type="entry name" value="RNase_T"/>
    <property type="match status" value="1"/>
</dbReference>
<dbReference type="InterPro" id="IPR047021">
    <property type="entry name" value="REXO1/3/4-like"/>
</dbReference>
<dbReference type="InterPro" id="IPR012337">
    <property type="entry name" value="RNaseH-like_sf"/>
</dbReference>
<dbReference type="CDD" id="cd06145">
    <property type="entry name" value="REX1_like"/>
    <property type="match status" value="1"/>
</dbReference>
<feature type="domain" description="Exonuclease" evidence="4">
    <location>
        <begin position="387"/>
        <end position="547"/>
    </location>
</feature>
<dbReference type="GeneID" id="106466983"/>
<dbReference type="InterPro" id="IPR013520">
    <property type="entry name" value="Ribonucl_H"/>
</dbReference>
<evidence type="ECO:0000256" key="1">
    <source>
        <dbReference type="ARBA" id="ARBA00022722"/>
    </source>
</evidence>
<evidence type="ECO:0000313" key="6">
    <source>
        <dbReference type="RefSeq" id="XP_013782748.1"/>
    </source>
</evidence>
<proteinExistence type="predicted"/>
<dbReference type="InterPro" id="IPR036397">
    <property type="entry name" value="RNaseH_sf"/>
</dbReference>
<evidence type="ECO:0000256" key="2">
    <source>
        <dbReference type="ARBA" id="ARBA00022801"/>
    </source>
</evidence>
<evidence type="ECO:0000256" key="3">
    <source>
        <dbReference type="ARBA" id="ARBA00022839"/>
    </source>
</evidence>
<reference evidence="6" key="1">
    <citation type="submission" date="2025-08" db="UniProtKB">
        <authorList>
            <consortium name="RefSeq"/>
        </authorList>
    </citation>
    <scope>IDENTIFICATION</scope>
    <source>
        <tissue evidence="6">Muscle</tissue>
    </source>
</reference>
<dbReference type="SUPFAM" id="SSF53098">
    <property type="entry name" value="Ribonuclease H-like"/>
    <property type="match status" value="1"/>
</dbReference>
<dbReference type="InterPro" id="IPR034922">
    <property type="entry name" value="REX1-like_exo"/>
</dbReference>